<name>A0A4V2JQD6_9BACT</name>
<dbReference type="PANTHER" id="PTHR43363:SF1">
    <property type="entry name" value="HYPOXANTHINE-GUANINE PHOSPHORIBOSYLTRANSFERASE"/>
    <property type="match status" value="1"/>
</dbReference>
<organism evidence="4 5">
    <name type="scientific">Campylobacter novaezeelandiae</name>
    <dbReference type="NCBI Taxonomy" id="2267891"/>
    <lineage>
        <taxon>Bacteria</taxon>
        <taxon>Pseudomonadati</taxon>
        <taxon>Campylobacterota</taxon>
        <taxon>Epsilonproteobacteria</taxon>
        <taxon>Campylobacterales</taxon>
        <taxon>Campylobacteraceae</taxon>
        <taxon>Campylobacter</taxon>
    </lineage>
</organism>
<keyword evidence="5" id="KW-1185">Reference proteome</keyword>
<dbReference type="RefSeq" id="WP_131186895.1">
    <property type="nucleotide sequence ID" value="NZ_QPGR01000017.1"/>
</dbReference>
<gene>
    <name evidence="4" type="ORF">DU473_07425</name>
</gene>
<dbReference type="Pfam" id="PF00156">
    <property type="entry name" value="Pribosyltran"/>
    <property type="match status" value="1"/>
</dbReference>
<accession>A0A4V2JQD6</accession>
<evidence type="ECO:0000313" key="5">
    <source>
        <dbReference type="Proteomes" id="UP000292583"/>
    </source>
</evidence>
<dbReference type="InterPro" id="IPR029057">
    <property type="entry name" value="PRTase-like"/>
</dbReference>
<keyword evidence="2 4" id="KW-0808">Transferase</keyword>
<protein>
    <submittedName>
        <fullName evidence="4">Phosphoribosyltransferase</fullName>
    </submittedName>
</protein>
<dbReference type="EMBL" id="QPGR01000017">
    <property type="protein sequence ID" value="TBR79139.1"/>
    <property type="molecule type" value="Genomic_DNA"/>
</dbReference>
<dbReference type="Proteomes" id="UP000292583">
    <property type="component" value="Unassembled WGS sequence"/>
</dbReference>
<dbReference type="InterPro" id="IPR000836">
    <property type="entry name" value="PRTase_dom"/>
</dbReference>
<feature type="domain" description="Phosphoribosyltransferase" evidence="3">
    <location>
        <begin position="6"/>
        <end position="143"/>
    </location>
</feature>
<evidence type="ECO:0000259" key="3">
    <source>
        <dbReference type="Pfam" id="PF00156"/>
    </source>
</evidence>
<dbReference type="AlphaFoldDB" id="A0A4V2JQD6"/>
<dbReference type="CDD" id="cd06223">
    <property type="entry name" value="PRTases_typeI"/>
    <property type="match status" value="1"/>
</dbReference>
<comment type="caution">
    <text evidence="4">The sequence shown here is derived from an EMBL/GenBank/DDBJ whole genome shotgun (WGS) entry which is preliminary data.</text>
</comment>
<sequence>MIFYSYDEFEDDVKTLAREIKDNFNPDAIVAIARGGMTLGHSLAVALNTRNLFCLNSIHYNDTQKLDTIKIFNIPDLNAYKKILLVDDIVDSGESIKEIKRVLEEKFTHIDLKVATIFYKKNALLIPEFKTKEATEWVNFYWDILID</sequence>
<proteinExistence type="predicted"/>
<evidence type="ECO:0000256" key="2">
    <source>
        <dbReference type="ARBA" id="ARBA00022679"/>
    </source>
</evidence>
<keyword evidence="1 4" id="KW-0328">Glycosyltransferase</keyword>
<dbReference type="Gene3D" id="3.40.50.2020">
    <property type="match status" value="1"/>
</dbReference>
<dbReference type="OrthoDB" id="5327200at2"/>
<evidence type="ECO:0000313" key="4">
    <source>
        <dbReference type="EMBL" id="TBR79139.1"/>
    </source>
</evidence>
<dbReference type="GO" id="GO:0016757">
    <property type="term" value="F:glycosyltransferase activity"/>
    <property type="evidence" value="ECO:0007669"/>
    <property type="project" value="UniProtKB-KW"/>
</dbReference>
<dbReference type="SUPFAM" id="SSF53271">
    <property type="entry name" value="PRTase-like"/>
    <property type="match status" value="1"/>
</dbReference>
<reference evidence="4 5" key="1">
    <citation type="submission" date="2018-07" db="EMBL/GenBank/DDBJ databases">
        <title>Campylobacter zealandensis sp. nov., isolated from birds and water in New Zealand.</title>
        <authorList>
            <person name="Wilkinson D.A."/>
            <person name="Biggs P.J."/>
            <person name="French N.P."/>
            <person name="Midwinter A.C."/>
        </authorList>
    </citation>
    <scope>NUCLEOTIDE SEQUENCE [LARGE SCALE GENOMIC DNA]</scope>
    <source>
        <strain evidence="4 5">B423b</strain>
    </source>
</reference>
<dbReference type="PANTHER" id="PTHR43363">
    <property type="entry name" value="HYPOXANTHINE PHOSPHORIBOSYLTRANSFERASE"/>
    <property type="match status" value="1"/>
</dbReference>
<evidence type="ECO:0000256" key="1">
    <source>
        <dbReference type="ARBA" id="ARBA00022676"/>
    </source>
</evidence>